<comment type="caution">
    <text evidence="4">The sequence shown here is derived from an EMBL/GenBank/DDBJ whole genome shotgun (WGS) entry which is preliminary data.</text>
</comment>
<dbReference type="eggNOG" id="COG2199">
    <property type="taxonomic scope" value="Bacteria"/>
</dbReference>
<name>K6YQK1_9ALTE</name>
<dbReference type="InterPro" id="IPR035919">
    <property type="entry name" value="EAL_sf"/>
</dbReference>
<dbReference type="InterPro" id="IPR001633">
    <property type="entry name" value="EAL_dom"/>
</dbReference>
<dbReference type="SUPFAM" id="SSF141868">
    <property type="entry name" value="EAL domain-like"/>
    <property type="match status" value="1"/>
</dbReference>
<dbReference type="InterPro" id="IPR043128">
    <property type="entry name" value="Rev_trsase/Diguanyl_cyclase"/>
</dbReference>
<gene>
    <name evidence="4" type="ORF">GARC_1926</name>
</gene>
<evidence type="ECO:0008006" key="6">
    <source>
        <dbReference type="Google" id="ProtNLM"/>
    </source>
</evidence>
<feature type="domain" description="GGDEF" evidence="3">
    <location>
        <begin position="356"/>
        <end position="491"/>
    </location>
</feature>
<dbReference type="Proteomes" id="UP000006327">
    <property type="component" value="Unassembled WGS sequence"/>
</dbReference>
<proteinExistence type="predicted"/>
<dbReference type="EMBL" id="BAEO01000025">
    <property type="protein sequence ID" value="GAC18893.1"/>
    <property type="molecule type" value="Genomic_DNA"/>
</dbReference>
<feature type="transmembrane region" description="Helical" evidence="1">
    <location>
        <begin position="14"/>
        <end position="34"/>
    </location>
</feature>
<dbReference type="PROSITE" id="PS50887">
    <property type="entry name" value="GGDEF"/>
    <property type="match status" value="1"/>
</dbReference>
<evidence type="ECO:0000259" key="2">
    <source>
        <dbReference type="PROSITE" id="PS50883"/>
    </source>
</evidence>
<organism evidence="4 5">
    <name type="scientific">Paraglaciecola arctica BSs20135</name>
    <dbReference type="NCBI Taxonomy" id="493475"/>
    <lineage>
        <taxon>Bacteria</taxon>
        <taxon>Pseudomonadati</taxon>
        <taxon>Pseudomonadota</taxon>
        <taxon>Gammaproteobacteria</taxon>
        <taxon>Alteromonadales</taxon>
        <taxon>Alteromonadaceae</taxon>
        <taxon>Paraglaciecola</taxon>
    </lineage>
</organism>
<dbReference type="Pfam" id="PF00990">
    <property type="entry name" value="GGDEF"/>
    <property type="match status" value="1"/>
</dbReference>
<keyword evidence="5" id="KW-1185">Reference proteome</keyword>
<dbReference type="PROSITE" id="PS50883">
    <property type="entry name" value="EAL"/>
    <property type="match status" value="1"/>
</dbReference>
<evidence type="ECO:0000259" key="3">
    <source>
        <dbReference type="PROSITE" id="PS50887"/>
    </source>
</evidence>
<dbReference type="Gene3D" id="3.30.70.270">
    <property type="match status" value="1"/>
</dbReference>
<dbReference type="OrthoDB" id="8553030at2"/>
<dbReference type="InterPro" id="IPR000160">
    <property type="entry name" value="GGDEF_dom"/>
</dbReference>
<keyword evidence="1" id="KW-0812">Transmembrane</keyword>
<dbReference type="GO" id="GO:0071111">
    <property type="term" value="F:cyclic-guanylate-specific phosphodiesterase activity"/>
    <property type="evidence" value="ECO:0007669"/>
    <property type="project" value="InterPro"/>
</dbReference>
<evidence type="ECO:0000256" key="1">
    <source>
        <dbReference type="SAM" id="Phobius"/>
    </source>
</evidence>
<protein>
    <recommendedName>
        <fullName evidence="6">Diguanylate cyclase/phosphodiesterase</fullName>
    </recommendedName>
</protein>
<sequence>MSINIVNQLSLKRINVIFALVLVLGIAVSAVVYYKGDYIAKKTGDLIAQQVPAYDLLRKLNNSLIEQERFLYEFYVAEDKEHFERGYSQSNHQAQDALDELIVRFGEIPPLQVTKASLYELNIYADEFVQNITASPTNWNLARQQLRTITDVRRATSPQIQQLITLTENKVEQSEQVILNGLELVRFFVVLYGLATLLVAYIVAKAIKAYLSTAVYNQRLSLFSTRNPNPVISLDSHNVVTYCNPATENLLKTLGLGAGKAELLLAKDIEVHQKQLLLEGKTDSKQFEYQIEQLYFQCDLHWLEDLGQWDMHLTDITERKKFEQELQYRASFHPQTGLLNRYELKKTVTELCQTEQKFTFGLIEIRSFSQLISGQGVTVASTVFKEVATSLDNIMNTIDKAACRIFHIGEKSFALVCTRDLNNKQIDSLVEQIDQRIGSTIFHCQYQVQLDFGFANYPQHGNDYSQLHKNALAALDKSARSGDKSHVLFNIQLGDKLYYEQQLIEDMRIAIEKAQFELYFQPQLALSSQKIIGAEALIRWHRNGQWITPSEFIPLAESAGLIDSLGDWILHTACQKAQNLVSLGWSDLVMAVNISPLQFGRKDFLSKVKKVLKDTGLEAKNLELEVTEGVIIYNVQEAIETLAQLKKLGVHLAIDDFGTGYSSLSYLRKFNIDKLKIDQSFIRDIQHQAADQSIVRTIIELGRNLDLKVIAEGVEGLEQQQILTSMGCDEIQGFYFSHPLPEQKFIDFVRLHKAI</sequence>
<keyword evidence="1" id="KW-0472">Membrane</keyword>
<dbReference type="InterPro" id="IPR050706">
    <property type="entry name" value="Cyclic-di-GMP_PDE-like"/>
</dbReference>
<dbReference type="RefSeq" id="WP_007619164.1">
    <property type="nucleotide sequence ID" value="NZ_BAEO01000025.1"/>
</dbReference>
<evidence type="ECO:0000313" key="5">
    <source>
        <dbReference type="Proteomes" id="UP000006327"/>
    </source>
</evidence>
<dbReference type="SMART" id="SM00052">
    <property type="entry name" value="EAL"/>
    <property type="match status" value="1"/>
</dbReference>
<dbReference type="Gene3D" id="3.20.20.450">
    <property type="entry name" value="EAL domain"/>
    <property type="match status" value="1"/>
</dbReference>
<dbReference type="Pfam" id="PF00563">
    <property type="entry name" value="EAL"/>
    <property type="match status" value="1"/>
</dbReference>
<dbReference type="InterPro" id="IPR029787">
    <property type="entry name" value="Nucleotide_cyclase"/>
</dbReference>
<dbReference type="STRING" id="493475.GARC_1926"/>
<dbReference type="AlphaFoldDB" id="K6YQK1"/>
<dbReference type="eggNOG" id="COG2200">
    <property type="taxonomic scope" value="Bacteria"/>
</dbReference>
<reference evidence="4 5" key="1">
    <citation type="journal article" date="2017" name="Antonie Van Leeuwenhoek">
        <title>Rhizobium rhizosphaerae sp. nov., a novel species isolated from rice rhizosphere.</title>
        <authorList>
            <person name="Zhao J.J."/>
            <person name="Zhang J."/>
            <person name="Zhang R.J."/>
            <person name="Zhang C.W."/>
            <person name="Yin H.Q."/>
            <person name="Zhang X.X."/>
        </authorList>
    </citation>
    <scope>NUCLEOTIDE SEQUENCE [LARGE SCALE GENOMIC DNA]</scope>
    <source>
        <strain evidence="4 5">BSs20135</strain>
    </source>
</reference>
<feature type="domain" description="EAL" evidence="2">
    <location>
        <begin position="500"/>
        <end position="753"/>
    </location>
</feature>
<feature type="transmembrane region" description="Helical" evidence="1">
    <location>
        <begin position="184"/>
        <end position="204"/>
    </location>
</feature>
<dbReference type="SUPFAM" id="SSF55073">
    <property type="entry name" value="Nucleotide cyclase"/>
    <property type="match status" value="1"/>
</dbReference>
<dbReference type="PANTHER" id="PTHR33121:SF71">
    <property type="entry name" value="OXYGEN SENSOR PROTEIN DOSP"/>
    <property type="match status" value="1"/>
</dbReference>
<keyword evidence="1" id="KW-1133">Transmembrane helix</keyword>
<accession>K6YQK1</accession>
<dbReference type="CDD" id="cd01948">
    <property type="entry name" value="EAL"/>
    <property type="match status" value="1"/>
</dbReference>
<evidence type="ECO:0000313" key="4">
    <source>
        <dbReference type="EMBL" id="GAC18893.1"/>
    </source>
</evidence>
<dbReference type="SMART" id="SM00267">
    <property type="entry name" value="GGDEF"/>
    <property type="match status" value="1"/>
</dbReference>
<dbReference type="PANTHER" id="PTHR33121">
    <property type="entry name" value="CYCLIC DI-GMP PHOSPHODIESTERASE PDEF"/>
    <property type="match status" value="1"/>
</dbReference>